<gene>
    <name evidence="4" type="ORF">CTheo_8181</name>
</gene>
<organism evidence="4 5">
    <name type="scientific">Ceratobasidium theobromae</name>
    <dbReference type="NCBI Taxonomy" id="1582974"/>
    <lineage>
        <taxon>Eukaryota</taxon>
        <taxon>Fungi</taxon>
        <taxon>Dikarya</taxon>
        <taxon>Basidiomycota</taxon>
        <taxon>Agaricomycotina</taxon>
        <taxon>Agaricomycetes</taxon>
        <taxon>Cantharellales</taxon>
        <taxon>Ceratobasidiaceae</taxon>
        <taxon>Ceratobasidium</taxon>
    </lineage>
</organism>
<evidence type="ECO:0000313" key="5">
    <source>
        <dbReference type="Proteomes" id="UP000383932"/>
    </source>
</evidence>
<proteinExistence type="inferred from homology"/>
<keyword evidence="2" id="KW-0812">Transmembrane</keyword>
<dbReference type="Proteomes" id="UP000383932">
    <property type="component" value="Unassembled WGS sequence"/>
</dbReference>
<dbReference type="GO" id="GO:0005739">
    <property type="term" value="C:mitochondrion"/>
    <property type="evidence" value="ECO:0007669"/>
    <property type="project" value="TreeGrafter"/>
</dbReference>
<dbReference type="SUPFAM" id="SSF51735">
    <property type="entry name" value="NAD(P)-binding Rossmann-fold domains"/>
    <property type="match status" value="1"/>
</dbReference>
<dbReference type="PANTHER" id="PTHR12286">
    <property type="entry name" value="SACCHAROPINE DEHYDROGENASE-LIKE OXIDOREDUCTASE"/>
    <property type="match status" value="1"/>
</dbReference>
<comment type="similarity">
    <text evidence="1">Belongs to the saccharopine dehydrogenase family.</text>
</comment>
<dbReference type="GO" id="GO:0005811">
    <property type="term" value="C:lipid droplet"/>
    <property type="evidence" value="ECO:0007669"/>
    <property type="project" value="TreeGrafter"/>
</dbReference>
<evidence type="ECO:0000259" key="3">
    <source>
        <dbReference type="Pfam" id="PF03435"/>
    </source>
</evidence>
<keyword evidence="2" id="KW-1133">Transmembrane helix</keyword>
<evidence type="ECO:0000256" key="1">
    <source>
        <dbReference type="ARBA" id="ARBA00038048"/>
    </source>
</evidence>
<dbReference type="OrthoDB" id="10268090at2759"/>
<keyword evidence="2" id="KW-0472">Membrane</keyword>
<evidence type="ECO:0000313" key="4">
    <source>
        <dbReference type="EMBL" id="KAB5588380.1"/>
    </source>
</evidence>
<reference evidence="4 5" key="1">
    <citation type="journal article" date="2019" name="Fungal Biol. Biotechnol.">
        <title>Draft genome sequence of fastidious pathogen Ceratobasidium theobromae, which causes vascular-streak dieback in Theobroma cacao.</title>
        <authorList>
            <person name="Ali S.S."/>
            <person name="Asman A."/>
            <person name="Shao J."/>
            <person name="Firmansyah A.P."/>
            <person name="Susilo A.W."/>
            <person name="Rosmana A."/>
            <person name="McMahon P."/>
            <person name="Junaid M."/>
            <person name="Guest D."/>
            <person name="Kheng T.Y."/>
            <person name="Meinhardt L.W."/>
            <person name="Bailey B.A."/>
        </authorList>
    </citation>
    <scope>NUCLEOTIDE SEQUENCE [LARGE SCALE GENOMIC DNA]</scope>
    <source>
        <strain evidence="4 5">CT2</strain>
    </source>
</reference>
<sequence>MDDVITASGPRSGPGIRTYDDYHDDYSKMSNQEYDILVIGATGYTGRLVIEYLTNHQRAPSLRIAIGGRTLSKVQELANKYKGVSSAYVDVSDESSVHKSVSKSRVVVNIAGPYWARGSIVVKACAVHSVHYVDLTGEAPWLAQIIQDYDYLAYKNRACIVPCSGYDCIPADLAAYLAVQGLEKQLSMSGAPKPFQITSTASHHFKGGVSGGTIGSLFESIEEIPSDKRWNARGWALSPIRGTTRYSTLPNLLYSLPRISPPVYGGIFFMSPINEPLVRRSWGLRERYRLETEGSSATPSSFSYTEFMRTGGPVSGALLSLVLLFTTAALTFLPPIRWVAKMLLPKSGEGPAPEVLDKGNFDITHVAEAGGIAVKSYVYGNGDPGYRLSSIMIVESALLLLDSSNLTPLGHQGGILTPTVAFGDKLVEALRSTGRFEISTEVLESRKMR</sequence>
<dbReference type="EMBL" id="SSOP01000470">
    <property type="protein sequence ID" value="KAB5588380.1"/>
    <property type="molecule type" value="Genomic_DNA"/>
</dbReference>
<keyword evidence="5" id="KW-1185">Reference proteome</keyword>
<name>A0A5N5Q9B2_9AGAM</name>
<dbReference type="Gene3D" id="3.40.50.720">
    <property type="entry name" value="NAD(P)-binding Rossmann-like Domain"/>
    <property type="match status" value="1"/>
</dbReference>
<dbReference type="AlphaFoldDB" id="A0A5N5Q9B2"/>
<protein>
    <submittedName>
        <fullName evidence="4">Saccharopine dehydrogenase</fullName>
    </submittedName>
</protein>
<dbReference type="GO" id="GO:0005886">
    <property type="term" value="C:plasma membrane"/>
    <property type="evidence" value="ECO:0007669"/>
    <property type="project" value="TreeGrafter"/>
</dbReference>
<dbReference type="GO" id="GO:0009247">
    <property type="term" value="P:glycolipid biosynthetic process"/>
    <property type="evidence" value="ECO:0007669"/>
    <property type="project" value="TreeGrafter"/>
</dbReference>
<feature type="transmembrane region" description="Helical" evidence="2">
    <location>
        <begin position="314"/>
        <end position="333"/>
    </location>
</feature>
<dbReference type="Pfam" id="PF03435">
    <property type="entry name" value="Sacchrp_dh_NADP"/>
    <property type="match status" value="1"/>
</dbReference>
<dbReference type="PANTHER" id="PTHR12286:SF5">
    <property type="entry name" value="SACCHAROPINE DEHYDROGENASE-LIKE OXIDOREDUCTASE"/>
    <property type="match status" value="1"/>
</dbReference>
<evidence type="ECO:0000256" key="2">
    <source>
        <dbReference type="SAM" id="Phobius"/>
    </source>
</evidence>
<accession>A0A5N5Q9B2</accession>
<feature type="domain" description="Saccharopine dehydrogenase NADP binding" evidence="3">
    <location>
        <begin position="36"/>
        <end position="145"/>
    </location>
</feature>
<dbReference type="InterPro" id="IPR005097">
    <property type="entry name" value="Sacchrp_dh_NADP-bd"/>
</dbReference>
<comment type="caution">
    <text evidence="4">The sequence shown here is derived from an EMBL/GenBank/DDBJ whole genome shotgun (WGS) entry which is preliminary data.</text>
</comment>
<dbReference type="InterPro" id="IPR036291">
    <property type="entry name" value="NAD(P)-bd_dom_sf"/>
</dbReference>
<dbReference type="InterPro" id="IPR051276">
    <property type="entry name" value="Saccharopine_DH-like_oxidrdct"/>
</dbReference>